<sequence>MIVIPALQGFRANNTTLYIRARLDPKTGQYVVLWKDVQQVFKNASHIQHGITVISFMTDENFEELEPLRIEYHPGVVLDVILDDSDTASVASDSTLDVANVQEKSKPSLPDSEPTDPGDSSSSMDARWGKYALGVGAVVGGVIAGPLIVTGAVAALGFGAGGILAGTPAAAIMASYGGTVTSGSLWAVLQSIGAAGLGATGTVIAGSVGGAVVAGGVAAAMDEEED</sequence>
<name>A0A9P6MBQ8_9FUNG</name>
<dbReference type="InterPro" id="IPR009311">
    <property type="entry name" value="IFI6/IFI27-like"/>
</dbReference>
<feature type="transmembrane region" description="Helical" evidence="7">
    <location>
        <begin position="170"/>
        <end position="189"/>
    </location>
</feature>
<gene>
    <name evidence="8" type="ORF">BGZ65_000592</name>
</gene>
<dbReference type="Pfam" id="PF06140">
    <property type="entry name" value="Ifi-6-16"/>
    <property type="match status" value="1"/>
</dbReference>
<dbReference type="OrthoDB" id="2448945at2759"/>
<comment type="subcellular location">
    <subcellularLocation>
        <location evidence="1">Membrane</location>
        <topology evidence="1">Multi-pass membrane protein</topology>
    </subcellularLocation>
</comment>
<comment type="caution">
    <text evidence="8">The sequence shown here is derived from an EMBL/GenBank/DDBJ whole genome shotgun (WGS) entry which is preliminary data.</text>
</comment>
<reference evidence="8" key="1">
    <citation type="journal article" date="2020" name="Fungal Divers.">
        <title>Resolving the Mortierellaceae phylogeny through synthesis of multi-gene phylogenetics and phylogenomics.</title>
        <authorList>
            <person name="Vandepol N."/>
            <person name="Liber J."/>
            <person name="Desiro A."/>
            <person name="Na H."/>
            <person name="Kennedy M."/>
            <person name="Barry K."/>
            <person name="Grigoriev I.V."/>
            <person name="Miller A.N."/>
            <person name="O'Donnell K."/>
            <person name="Stajich J.E."/>
            <person name="Bonito G."/>
        </authorList>
    </citation>
    <scope>NUCLEOTIDE SEQUENCE</scope>
    <source>
        <strain evidence="8">MES-2147</strain>
    </source>
</reference>
<dbReference type="PANTHER" id="PTHR16932:SF18">
    <property type="entry name" value="INTERFERON, ALPHA-INDUCIBLE PROTEIN 27-LIKE 2"/>
    <property type="match status" value="1"/>
</dbReference>
<dbReference type="InterPro" id="IPR038213">
    <property type="entry name" value="IFI6/IFI27-like_sf"/>
</dbReference>
<keyword evidence="5 7" id="KW-0472">Membrane</keyword>
<comment type="similarity">
    <text evidence="2">Belongs to the IFI6/IFI27 family.</text>
</comment>
<dbReference type="PANTHER" id="PTHR16932">
    <property type="entry name" value="INTERFERON ALPHA-INDUCIBLE PROTEIN 27"/>
    <property type="match status" value="1"/>
</dbReference>
<evidence type="ECO:0000256" key="3">
    <source>
        <dbReference type="ARBA" id="ARBA00022692"/>
    </source>
</evidence>
<feature type="transmembrane region" description="Helical" evidence="7">
    <location>
        <begin position="201"/>
        <end position="221"/>
    </location>
</feature>
<dbReference type="GO" id="GO:0016020">
    <property type="term" value="C:membrane"/>
    <property type="evidence" value="ECO:0007669"/>
    <property type="project" value="UniProtKB-SubCell"/>
</dbReference>
<keyword evidence="3 7" id="KW-0812">Transmembrane</keyword>
<evidence type="ECO:0000256" key="2">
    <source>
        <dbReference type="ARBA" id="ARBA00007262"/>
    </source>
</evidence>
<evidence type="ECO:0000313" key="8">
    <source>
        <dbReference type="EMBL" id="KAF9988522.1"/>
    </source>
</evidence>
<dbReference type="EMBL" id="JAAAHW010003123">
    <property type="protein sequence ID" value="KAF9988522.1"/>
    <property type="molecule type" value="Genomic_DNA"/>
</dbReference>
<evidence type="ECO:0000256" key="6">
    <source>
        <dbReference type="SAM" id="MobiDB-lite"/>
    </source>
</evidence>
<dbReference type="AlphaFoldDB" id="A0A9P6MBQ8"/>
<feature type="transmembrane region" description="Helical" evidence="7">
    <location>
        <begin position="131"/>
        <end position="158"/>
    </location>
</feature>
<evidence type="ECO:0000256" key="7">
    <source>
        <dbReference type="SAM" id="Phobius"/>
    </source>
</evidence>
<evidence type="ECO:0000256" key="5">
    <source>
        <dbReference type="ARBA" id="ARBA00023136"/>
    </source>
</evidence>
<protein>
    <submittedName>
        <fullName evidence="8">Uncharacterized protein</fullName>
    </submittedName>
</protein>
<keyword evidence="9" id="KW-1185">Reference proteome</keyword>
<keyword evidence="4 7" id="KW-1133">Transmembrane helix</keyword>
<organism evidence="8 9">
    <name type="scientific">Modicella reniformis</name>
    <dbReference type="NCBI Taxonomy" id="1440133"/>
    <lineage>
        <taxon>Eukaryota</taxon>
        <taxon>Fungi</taxon>
        <taxon>Fungi incertae sedis</taxon>
        <taxon>Mucoromycota</taxon>
        <taxon>Mortierellomycotina</taxon>
        <taxon>Mortierellomycetes</taxon>
        <taxon>Mortierellales</taxon>
        <taxon>Mortierellaceae</taxon>
        <taxon>Modicella</taxon>
    </lineage>
</organism>
<dbReference type="Gene3D" id="6.10.110.10">
    <property type="match status" value="1"/>
</dbReference>
<evidence type="ECO:0000313" key="9">
    <source>
        <dbReference type="Proteomes" id="UP000749646"/>
    </source>
</evidence>
<accession>A0A9P6MBQ8</accession>
<evidence type="ECO:0000256" key="4">
    <source>
        <dbReference type="ARBA" id="ARBA00022989"/>
    </source>
</evidence>
<dbReference type="Proteomes" id="UP000749646">
    <property type="component" value="Unassembled WGS sequence"/>
</dbReference>
<proteinExistence type="inferred from homology"/>
<feature type="region of interest" description="Disordered" evidence="6">
    <location>
        <begin position="101"/>
        <end position="123"/>
    </location>
</feature>
<evidence type="ECO:0000256" key="1">
    <source>
        <dbReference type="ARBA" id="ARBA00004141"/>
    </source>
</evidence>